<evidence type="ECO:0000313" key="1">
    <source>
        <dbReference type="EMBL" id="RCK80956.1"/>
    </source>
</evidence>
<reference evidence="1 2" key="1">
    <citation type="submission" date="2018-05" db="EMBL/GenBank/DDBJ databases">
        <title>A metagenomic window into the 2 km-deep terrestrial subsurface aquifer revealed taxonomically and functionally diverse microbial community comprising novel uncultured bacterial lineages.</title>
        <authorList>
            <person name="Kadnikov V.V."/>
            <person name="Mardanov A.V."/>
            <person name="Beletsky A.V."/>
            <person name="Banks D."/>
            <person name="Pimenov N.V."/>
            <person name="Frank Y.A."/>
            <person name="Karnachuk O.V."/>
            <person name="Ravin N.V."/>
        </authorList>
    </citation>
    <scope>NUCLEOTIDE SEQUENCE [LARGE SCALE GENOMIC DNA]</scope>
    <source>
        <strain evidence="1">BY5</strain>
    </source>
</reference>
<protein>
    <submittedName>
        <fullName evidence="1">Uncharacterized protein</fullName>
    </submittedName>
</protein>
<organism evidence="1 2">
    <name type="scientific">Candidatus Ozemobacter sibiricus</name>
    <dbReference type="NCBI Taxonomy" id="2268124"/>
    <lineage>
        <taxon>Bacteria</taxon>
        <taxon>Candidatus Ozemobacteria</taxon>
        <taxon>Candidatus Ozemobacterales</taxon>
        <taxon>Candidatus Ozemobacteraceae</taxon>
        <taxon>Candidatus Ozemobacter</taxon>
    </lineage>
</organism>
<gene>
    <name evidence="1" type="ORF">OZSIB_2333</name>
</gene>
<evidence type="ECO:0000313" key="2">
    <source>
        <dbReference type="Proteomes" id="UP000252355"/>
    </source>
</evidence>
<dbReference type="Proteomes" id="UP000252355">
    <property type="component" value="Unassembled WGS sequence"/>
</dbReference>
<name>A0A367ZSE9_9BACT</name>
<dbReference type="EMBL" id="QOQW01000003">
    <property type="protein sequence ID" value="RCK80956.1"/>
    <property type="molecule type" value="Genomic_DNA"/>
</dbReference>
<proteinExistence type="predicted"/>
<comment type="caution">
    <text evidence="1">The sequence shown here is derived from an EMBL/GenBank/DDBJ whole genome shotgun (WGS) entry which is preliminary data.</text>
</comment>
<accession>A0A367ZSE9</accession>
<sequence length="42" mass="5323">MRHSVYWKKPCKTATIAHPEFPNWRLTERQRRWCCFSWWDSP</sequence>
<dbReference type="AlphaFoldDB" id="A0A367ZSE9"/>